<dbReference type="PANTHER" id="PTHR43385:SF1">
    <property type="entry name" value="RIBOFLAVIN TRANSPORTER RIBJ"/>
    <property type="match status" value="1"/>
</dbReference>
<feature type="transmembrane region" description="Helical" evidence="6">
    <location>
        <begin position="118"/>
        <end position="141"/>
    </location>
</feature>
<dbReference type="InterPro" id="IPR052983">
    <property type="entry name" value="MFS_Riboflavin_Transporter"/>
</dbReference>
<dbReference type="PROSITE" id="PS50850">
    <property type="entry name" value="MFS"/>
    <property type="match status" value="1"/>
</dbReference>
<dbReference type="GO" id="GO:0022857">
    <property type="term" value="F:transmembrane transporter activity"/>
    <property type="evidence" value="ECO:0007669"/>
    <property type="project" value="InterPro"/>
</dbReference>
<dbReference type="SUPFAM" id="SSF103473">
    <property type="entry name" value="MFS general substrate transporter"/>
    <property type="match status" value="1"/>
</dbReference>
<protein>
    <recommendedName>
        <fullName evidence="7">Major facilitator superfamily (MFS) profile domain-containing protein</fullName>
    </recommendedName>
</protein>
<dbReference type="InterPro" id="IPR011701">
    <property type="entry name" value="MFS"/>
</dbReference>
<sequence>MLLVADILMISTLRLLSKIRSEKEQLNLVGWLSVSQLIGWGTFYYAFTLFNTPLAKEYGWTSSEINMALTIGFISWAVAAPFVGNALEWLGGSKVMSIGSMMGVFAFLLWAGSSSLSLLYGSWILMGIAMACSLYEPAFYVLTQAFPDQYKKVITWLTLAGGFASTIFIPLTDFLIQTVGWQKSLLLLAAFNVFIALPIHIWKLPAGKAKESTNRKQKLLDFGLFTEEPFKPLTFWGLNLWFIIFNSIATGITFLFIPLLSEVGTDKSLLIISYSLIGPMQVLGRFALIWLGGKLQTLKLGTLTVFMASLGIGCAALFPKSLLALLLFSLLFGTSKGIMTIIKGTAVAEQMDLSVYGRTNGWLSLSSMLFKALTPTIVAAWWTYSGDPVKILYSIAGMVLLALAGIMMIKKDQ</sequence>
<name>A0A2N0VHP2_9BACT</name>
<dbReference type="EMBL" id="PISP01000002">
    <property type="protein sequence ID" value="PKD43716.1"/>
    <property type="molecule type" value="Genomic_DNA"/>
</dbReference>
<evidence type="ECO:0000259" key="7">
    <source>
        <dbReference type="PROSITE" id="PS50850"/>
    </source>
</evidence>
<dbReference type="Gene3D" id="1.20.1250.20">
    <property type="entry name" value="MFS general substrate transporter like domains"/>
    <property type="match status" value="1"/>
</dbReference>
<gene>
    <name evidence="8" type="ORF">CWD77_09155</name>
</gene>
<dbReference type="RefSeq" id="WP_101073256.1">
    <property type="nucleotide sequence ID" value="NZ_PISP01000002.1"/>
</dbReference>
<evidence type="ECO:0000256" key="5">
    <source>
        <dbReference type="ARBA" id="ARBA00023136"/>
    </source>
</evidence>
<dbReference type="PANTHER" id="PTHR43385">
    <property type="entry name" value="RIBOFLAVIN TRANSPORTER RIBJ"/>
    <property type="match status" value="1"/>
</dbReference>
<evidence type="ECO:0000256" key="3">
    <source>
        <dbReference type="ARBA" id="ARBA00022692"/>
    </source>
</evidence>
<organism evidence="8 9">
    <name type="scientific">Rhodohalobacter barkolensis</name>
    <dbReference type="NCBI Taxonomy" id="2053187"/>
    <lineage>
        <taxon>Bacteria</taxon>
        <taxon>Pseudomonadati</taxon>
        <taxon>Balneolota</taxon>
        <taxon>Balneolia</taxon>
        <taxon>Balneolales</taxon>
        <taxon>Balneolaceae</taxon>
        <taxon>Rhodohalobacter</taxon>
    </lineage>
</organism>
<dbReference type="OrthoDB" id="7200137at2"/>
<feature type="transmembrane region" description="Helical" evidence="6">
    <location>
        <begin position="67"/>
        <end position="83"/>
    </location>
</feature>
<feature type="transmembrane region" description="Helical" evidence="6">
    <location>
        <begin position="184"/>
        <end position="202"/>
    </location>
</feature>
<dbReference type="Proteomes" id="UP000233398">
    <property type="component" value="Unassembled WGS sequence"/>
</dbReference>
<accession>A0A2N0VHP2</accession>
<keyword evidence="5 6" id="KW-0472">Membrane</keyword>
<evidence type="ECO:0000256" key="2">
    <source>
        <dbReference type="ARBA" id="ARBA00022448"/>
    </source>
</evidence>
<feature type="transmembrane region" description="Helical" evidence="6">
    <location>
        <begin position="362"/>
        <end position="384"/>
    </location>
</feature>
<proteinExistence type="predicted"/>
<evidence type="ECO:0000313" key="9">
    <source>
        <dbReference type="Proteomes" id="UP000233398"/>
    </source>
</evidence>
<evidence type="ECO:0000313" key="8">
    <source>
        <dbReference type="EMBL" id="PKD43716.1"/>
    </source>
</evidence>
<evidence type="ECO:0000256" key="1">
    <source>
        <dbReference type="ARBA" id="ARBA00004141"/>
    </source>
</evidence>
<dbReference type="InterPro" id="IPR036259">
    <property type="entry name" value="MFS_trans_sf"/>
</dbReference>
<keyword evidence="2" id="KW-0813">Transport</keyword>
<dbReference type="GO" id="GO:0016020">
    <property type="term" value="C:membrane"/>
    <property type="evidence" value="ECO:0007669"/>
    <property type="project" value="UniProtKB-SubCell"/>
</dbReference>
<feature type="transmembrane region" description="Helical" evidence="6">
    <location>
        <begin position="95"/>
        <end position="112"/>
    </location>
</feature>
<keyword evidence="9" id="KW-1185">Reference proteome</keyword>
<feature type="transmembrane region" description="Helical" evidence="6">
    <location>
        <begin position="269"/>
        <end position="288"/>
    </location>
</feature>
<feature type="transmembrane region" description="Helical" evidence="6">
    <location>
        <begin position="300"/>
        <end position="318"/>
    </location>
</feature>
<feature type="transmembrane region" description="Helical" evidence="6">
    <location>
        <begin position="238"/>
        <end position="257"/>
    </location>
</feature>
<feature type="transmembrane region" description="Helical" evidence="6">
    <location>
        <begin position="153"/>
        <end position="172"/>
    </location>
</feature>
<reference evidence="8 9" key="1">
    <citation type="submission" date="2017-11" db="EMBL/GenBank/DDBJ databases">
        <title>Rhodohalobacter 15182 sp. nov., isolated from a salt lake.</title>
        <authorList>
            <person name="Han S."/>
        </authorList>
    </citation>
    <scope>NUCLEOTIDE SEQUENCE [LARGE SCALE GENOMIC DNA]</scope>
    <source>
        <strain evidence="8 9">15182</strain>
    </source>
</reference>
<feature type="transmembrane region" description="Helical" evidence="6">
    <location>
        <begin position="390"/>
        <end position="409"/>
    </location>
</feature>
<dbReference type="Pfam" id="PF07690">
    <property type="entry name" value="MFS_1"/>
    <property type="match status" value="1"/>
</dbReference>
<dbReference type="AlphaFoldDB" id="A0A2N0VHP2"/>
<comment type="subcellular location">
    <subcellularLocation>
        <location evidence="1">Membrane</location>
        <topology evidence="1">Multi-pass membrane protein</topology>
    </subcellularLocation>
</comment>
<keyword evidence="3 6" id="KW-0812">Transmembrane</keyword>
<keyword evidence="4 6" id="KW-1133">Transmembrane helix</keyword>
<feature type="domain" description="Major facilitator superfamily (MFS) profile" evidence="7">
    <location>
        <begin position="1"/>
        <end position="413"/>
    </location>
</feature>
<evidence type="ECO:0000256" key="6">
    <source>
        <dbReference type="SAM" id="Phobius"/>
    </source>
</evidence>
<comment type="caution">
    <text evidence="8">The sequence shown here is derived from an EMBL/GenBank/DDBJ whole genome shotgun (WGS) entry which is preliminary data.</text>
</comment>
<dbReference type="InterPro" id="IPR020846">
    <property type="entry name" value="MFS_dom"/>
</dbReference>
<evidence type="ECO:0000256" key="4">
    <source>
        <dbReference type="ARBA" id="ARBA00022989"/>
    </source>
</evidence>
<feature type="transmembrane region" description="Helical" evidence="6">
    <location>
        <begin position="28"/>
        <end position="47"/>
    </location>
</feature>